<keyword evidence="1" id="KW-1133">Transmembrane helix</keyword>
<dbReference type="EMBL" id="PTIX01000016">
    <property type="protein sequence ID" value="PPK65111.1"/>
    <property type="molecule type" value="Genomic_DNA"/>
</dbReference>
<dbReference type="RefSeq" id="WP_104481516.1">
    <property type="nucleotide sequence ID" value="NZ_CP154825.1"/>
</dbReference>
<evidence type="ECO:0000256" key="1">
    <source>
        <dbReference type="SAM" id="Phobius"/>
    </source>
</evidence>
<dbReference type="OrthoDB" id="3783887at2"/>
<evidence type="ECO:0000313" key="2">
    <source>
        <dbReference type="EMBL" id="PPK65111.1"/>
    </source>
</evidence>
<evidence type="ECO:0000313" key="3">
    <source>
        <dbReference type="Proteomes" id="UP000239203"/>
    </source>
</evidence>
<gene>
    <name evidence="2" type="ORF">CLV40_116154</name>
</gene>
<keyword evidence="1" id="KW-0812">Transmembrane</keyword>
<reference evidence="2 3" key="1">
    <citation type="submission" date="2018-02" db="EMBL/GenBank/DDBJ databases">
        <title>Genomic Encyclopedia of Archaeal and Bacterial Type Strains, Phase II (KMG-II): from individual species to whole genera.</title>
        <authorList>
            <person name="Goeker M."/>
        </authorList>
    </citation>
    <scope>NUCLEOTIDE SEQUENCE [LARGE SCALE GENOMIC DNA]</scope>
    <source>
        <strain evidence="2 3">YU 961-1</strain>
    </source>
</reference>
<keyword evidence="1" id="KW-0472">Membrane</keyword>
<protein>
    <submittedName>
        <fullName evidence="2">Uncharacterized protein</fullName>
    </submittedName>
</protein>
<keyword evidence="3" id="KW-1185">Reference proteome</keyword>
<dbReference type="Proteomes" id="UP000239203">
    <property type="component" value="Unassembled WGS sequence"/>
</dbReference>
<sequence>MDTPLTRKLARFSGALTIVVLALAGLGALVGTLRGQPAVEVVTAAVVALRRGPWGLLVTGSMLAMYVLECLSIAVDQWFGAHADPASPITSAALTPVFAVAAALIAAPLAAYLRHVDRDPIGVAEV</sequence>
<dbReference type="AlphaFoldDB" id="A0A2S6GIY0"/>
<feature type="transmembrane region" description="Helical" evidence="1">
    <location>
        <begin position="94"/>
        <end position="113"/>
    </location>
</feature>
<comment type="caution">
    <text evidence="2">The sequence shown here is derived from an EMBL/GenBank/DDBJ whole genome shotgun (WGS) entry which is preliminary data.</text>
</comment>
<name>A0A2S6GIY0_9PSEU</name>
<feature type="transmembrane region" description="Helical" evidence="1">
    <location>
        <begin position="54"/>
        <end position="74"/>
    </location>
</feature>
<accession>A0A2S6GIY0</accession>
<proteinExistence type="predicted"/>
<organism evidence="2 3">
    <name type="scientific">Actinokineospora auranticolor</name>
    <dbReference type="NCBI Taxonomy" id="155976"/>
    <lineage>
        <taxon>Bacteria</taxon>
        <taxon>Bacillati</taxon>
        <taxon>Actinomycetota</taxon>
        <taxon>Actinomycetes</taxon>
        <taxon>Pseudonocardiales</taxon>
        <taxon>Pseudonocardiaceae</taxon>
        <taxon>Actinokineospora</taxon>
    </lineage>
</organism>
<feature type="transmembrane region" description="Helical" evidence="1">
    <location>
        <begin position="12"/>
        <end position="33"/>
    </location>
</feature>